<dbReference type="Pfam" id="PF00069">
    <property type="entry name" value="Pkinase"/>
    <property type="match status" value="1"/>
</dbReference>
<evidence type="ECO:0000313" key="14">
    <source>
        <dbReference type="EMBL" id="GBP62690.1"/>
    </source>
</evidence>
<evidence type="ECO:0000256" key="6">
    <source>
        <dbReference type="ARBA" id="ARBA00022741"/>
    </source>
</evidence>
<evidence type="ECO:0000259" key="12">
    <source>
        <dbReference type="PROSITE" id="PS50011"/>
    </source>
</evidence>
<evidence type="ECO:0000313" key="15">
    <source>
        <dbReference type="Proteomes" id="UP000299102"/>
    </source>
</evidence>
<keyword evidence="6 9" id="KW-0547">Nucleotide-binding</keyword>
<comment type="similarity">
    <text evidence="2 9">Belongs to the protein kinase superfamily. STE Ser/Thr protein kinase family. STE20 subfamily.</text>
</comment>
<dbReference type="InterPro" id="IPR001180">
    <property type="entry name" value="CNH_dom"/>
</dbReference>
<dbReference type="InterPro" id="IPR021160">
    <property type="entry name" value="MAPKKKK"/>
</dbReference>
<evidence type="ECO:0000256" key="4">
    <source>
        <dbReference type="ARBA" id="ARBA00022553"/>
    </source>
</evidence>
<dbReference type="STRING" id="151549.A0A4C1XHX0"/>
<keyword evidence="4" id="KW-0597">Phosphoprotein</keyword>
<gene>
    <name evidence="14" type="ORF">EVAR_48035_1</name>
</gene>
<evidence type="ECO:0000256" key="7">
    <source>
        <dbReference type="ARBA" id="ARBA00022777"/>
    </source>
</evidence>
<dbReference type="GO" id="GO:0008349">
    <property type="term" value="F:MAP kinase kinase kinase kinase activity"/>
    <property type="evidence" value="ECO:0007669"/>
    <property type="project" value="InterPro"/>
</dbReference>
<evidence type="ECO:0000256" key="5">
    <source>
        <dbReference type="ARBA" id="ARBA00022679"/>
    </source>
</evidence>
<protein>
    <recommendedName>
        <fullName evidence="9">Mitogen-activated protein kinase kinase kinase kinase</fullName>
        <ecNumber evidence="9">2.7.11.1</ecNumber>
    </recommendedName>
</protein>
<feature type="compositionally biased region" description="Basic residues" evidence="11">
    <location>
        <begin position="783"/>
        <end position="792"/>
    </location>
</feature>
<dbReference type="Pfam" id="PF00780">
    <property type="entry name" value="CNH"/>
    <property type="match status" value="1"/>
</dbReference>
<name>A0A4C1XHX0_EUMVA</name>
<dbReference type="EMBL" id="BGZK01000847">
    <property type="protein sequence ID" value="GBP62690.1"/>
    <property type="molecule type" value="Genomic_DNA"/>
</dbReference>
<dbReference type="PIRSF" id="PIRSF038172">
    <property type="entry name" value="MAPKKKK"/>
    <property type="match status" value="1"/>
</dbReference>
<keyword evidence="3 9" id="KW-0723">Serine/threonine-protein kinase</keyword>
<keyword evidence="5 9" id="KW-0808">Transferase</keyword>
<feature type="compositionally biased region" description="Basic and acidic residues" evidence="11">
    <location>
        <begin position="739"/>
        <end position="754"/>
    </location>
</feature>
<evidence type="ECO:0000256" key="11">
    <source>
        <dbReference type="SAM" id="MobiDB-lite"/>
    </source>
</evidence>
<organism evidence="14 15">
    <name type="scientific">Eumeta variegata</name>
    <name type="common">Bagworm moth</name>
    <name type="synonym">Eumeta japonica</name>
    <dbReference type="NCBI Taxonomy" id="151549"/>
    <lineage>
        <taxon>Eukaryota</taxon>
        <taxon>Metazoa</taxon>
        <taxon>Ecdysozoa</taxon>
        <taxon>Arthropoda</taxon>
        <taxon>Hexapoda</taxon>
        <taxon>Insecta</taxon>
        <taxon>Pterygota</taxon>
        <taxon>Neoptera</taxon>
        <taxon>Endopterygota</taxon>
        <taxon>Lepidoptera</taxon>
        <taxon>Glossata</taxon>
        <taxon>Ditrysia</taxon>
        <taxon>Tineoidea</taxon>
        <taxon>Psychidae</taxon>
        <taxon>Oiketicinae</taxon>
        <taxon>Eumeta</taxon>
    </lineage>
</organism>
<dbReference type="GO" id="GO:0005737">
    <property type="term" value="C:cytoplasm"/>
    <property type="evidence" value="ECO:0007669"/>
    <property type="project" value="TreeGrafter"/>
</dbReference>
<comment type="catalytic activity">
    <reaction evidence="9">
        <text>L-seryl-[protein] + ATP = O-phospho-L-seryl-[protein] + ADP + H(+)</text>
        <dbReference type="Rhea" id="RHEA:17989"/>
        <dbReference type="Rhea" id="RHEA-COMP:9863"/>
        <dbReference type="Rhea" id="RHEA-COMP:11604"/>
        <dbReference type="ChEBI" id="CHEBI:15378"/>
        <dbReference type="ChEBI" id="CHEBI:29999"/>
        <dbReference type="ChEBI" id="CHEBI:30616"/>
        <dbReference type="ChEBI" id="CHEBI:83421"/>
        <dbReference type="ChEBI" id="CHEBI:456216"/>
        <dbReference type="EC" id="2.7.11.1"/>
    </reaction>
</comment>
<dbReference type="EC" id="2.7.11.1" evidence="9"/>
<keyword evidence="15" id="KW-1185">Reference proteome</keyword>
<evidence type="ECO:0000259" key="13">
    <source>
        <dbReference type="PROSITE" id="PS50219"/>
    </source>
</evidence>
<dbReference type="FunFam" id="1.10.510.10:FF:000031">
    <property type="entry name" value="Mitogen-activated protein kinase kinase kinase kinase"/>
    <property type="match status" value="1"/>
</dbReference>
<feature type="domain" description="CNH" evidence="13">
    <location>
        <begin position="820"/>
        <end position="1147"/>
    </location>
</feature>
<keyword evidence="8 9" id="KW-0067">ATP-binding</keyword>
<comment type="cofactor">
    <cofactor evidence="1 9">
        <name>Mg(2+)</name>
        <dbReference type="ChEBI" id="CHEBI:18420"/>
    </cofactor>
</comment>
<dbReference type="SMART" id="SM00220">
    <property type="entry name" value="S_TKc"/>
    <property type="match status" value="1"/>
</dbReference>
<comment type="catalytic activity">
    <reaction evidence="9">
        <text>L-threonyl-[protein] + ATP = O-phospho-L-threonyl-[protein] + ADP + H(+)</text>
        <dbReference type="Rhea" id="RHEA:46608"/>
        <dbReference type="Rhea" id="RHEA-COMP:11060"/>
        <dbReference type="Rhea" id="RHEA-COMP:11605"/>
        <dbReference type="ChEBI" id="CHEBI:15378"/>
        <dbReference type="ChEBI" id="CHEBI:30013"/>
        <dbReference type="ChEBI" id="CHEBI:30616"/>
        <dbReference type="ChEBI" id="CHEBI:61977"/>
        <dbReference type="ChEBI" id="CHEBI:456216"/>
        <dbReference type="EC" id="2.7.11.1"/>
    </reaction>
</comment>
<evidence type="ECO:0000256" key="10">
    <source>
        <dbReference type="PIRSR" id="PIRSR038172-1"/>
    </source>
</evidence>
<dbReference type="PANTHER" id="PTHR48012">
    <property type="entry name" value="STERILE20-LIKE KINASE, ISOFORM B-RELATED"/>
    <property type="match status" value="1"/>
</dbReference>
<evidence type="ECO:0000256" key="9">
    <source>
        <dbReference type="PIRNR" id="PIRNR038172"/>
    </source>
</evidence>
<evidence type="ECO:0000256" key="8">
    <source>
        <dbReference type="ARBA" id="ARBA00022840"/>
    </source>
</evidence>
<evidence type="ECO:0000256" key="2">
    <source>
        <dbReference type="ARBA" id="ARBA00008874"/>
    </source>
</evidence>
<dbReference type="PROSITE" id="PS50011">
    <property type="entry name" value="PROTEIN_KINASE_DOM"/>
    <property type="match status" value="1"/>
</dbReference>
<feature type="region of interest" description="Disordered" evidence="11">
    <location>
        <begin position="739"/>
        <end position="804"/>
    </location>
</feature>
<dbReference type="SMART" id="SM00036">
    <property type="entry name" value="CNH"/>
    <property type="match status" value="1"/>
</dbReference>
<feature type="domain" description="Protein kinase" evidence="12">
    <location>
        <begin position="1"/>
        <end position="255"/>
    </location>
</feature>
<dbReference type="InterPro" id="IPR000719">
    <property type="entry name" value="Prot_kinase_dom"/>
</dbReference>
<dbReference type="GO" id="GO:0106310">
    <property type="term" value="F:protein serine kinase activity"/>
    <property type="evidence" value="ECO:0007669"/>
    <property type="project" value="RHEA"/>
</dbReference>
<dbReference type="SUPFAM" id="SSF56112">
    <property type="entry name" value="Protein kinase-like (PK-like)"/>
    <property type="match status" value="1"/>
</dbReference>
<evidence type="ECO:0000256" key="3">
    <source>
        <dbReference type="ARBA" id="ARBA00022527"/>
    </source>
</evidence>
<dbReference type="CDD" id="cd06613">
    <property type="entry name" value="STKc_MAP4K3_like"/>
    <property type="match status" value="1"/>
</dbReference>
<dbReference type="OrthoDB" id="8693905at2759"/>
<dbReference type="InterPro" id="IPR011009">
    <property type="entry name" value="Kinase-like_dom_sf"/>
</dbReference>
<reference evidence="14 15" key="1">
    <citation type="journal article" date="2019" name="Commun. Biol.">
        <title>The bagworm genome reveals a unique fibroin gene that provides high tensile strength.</title>
        <authorList>
            <person name="Kono N."/>
            <person name="Nakamura H."/>
            <person name="Ohtoshi R."/>
            <person name="Tomita M."/>
            <person name="Numata K."/>
            <person name="Arakawa K."/>
        </authorList>
    </citation>
    <scope>NUCLEOTIDE SEQUENCE [LARGE SCALE GENOMIC DNA]</scope>
</reference>
<keyword evidence="7 9" id="KW-0418">Kinase</keyword>
<evidence type="ECO:0000256" key="1">
    <source>
        <dbReference type="ARBA" id="ARBA00001946"/>
    </source>
</evidence>
<comment type="caution">
    <text evidence="14">The sequence shown here is derived from an EMBL/GenBank/DDBJ whole genome shotgun (WGS) entry which is preliminary data.</text>
</comment>
<dbReference type="PROSITE" id="PS50219">
    <property type="entry name" value="CNH"/>
    <property type="match status" value="1"/>
</dbReference>
<dbReference type="Gene3D" id="1.10.510.10">
    <property type="entry name" value="Transferase(Phosphotransferase) domain 1"/>
    <property type="match status" value="1"/>
</dbReference>
<dbReference type="Proteomes" id="UP000299102">
    <property type="component" value="Unassembled WGS sequence"/>
</dbReference>
<dbReference type="InterPro" id="IPR050629">
    <property type="entry name" value="STE20/SPS1-PAK"/>
</dbReference>
<feature type="compositionally biased region" description="Basic and acidic residues" evidence="11">
    <location>
        <begin position="764"/>
        <end position="775"/>
    </location>
</feature>
<feature type="active site" description="Proton acceptor" evidence="10">
    <location>
        <position position="118"/>
    </location>
</feature>
<accession>A0A4C1XHX0</accession>
<proteinExistence type="inferred from homology"/>
<dbReference type="AlphaFoldDB" id="A0A4C1XHX0"/>
<feature type="compositionally biased region" description="Pro residues" evidence="11">
    <location>
        <begin position="793"/>
        <end position="804"/>
    </location>
</feature>
<dbReference type="GO" id="GO:0005524">
    <property type="term" value="F:ATP binding"/>
    <property type="evidence" value="ECO:0007669"/>
    <property type="project" value="UniProtKB-UniRule"/>
</dbReference>
<sequence>MNYYIDSKNYLILAKRLSGSCELAAIKVIKLEPGDDFAIIQQEILMMKDCRHPNIVAYYGSYLRRDKLWISMEYCGGGSLQDIYHVTGPLTELQIAYMCRETLTGLSYLHSVGKMHRDIKGANILLTECGDVKLADFGVSAQITATINKRKSFIGTPYWMAPEVAAVERKGGYNQLCDIWACGITAIELAELQPPMFELHPMRVLFLMSKSGFKPPTLKERERWSPTFHNFLKSALTKNPKKRPTADKLLQHAFFQQDMNKRLAIELLQKYSNPPTHCNSQEDDDGRLMMELEGGHRNSVIKRRNPIEFGLVFNDAKEAISHVPQRIASRHTGRGRRVLAEAAPPPAQALRRPASLLDEPSPASLHAEFSLPISRSQNVLTPNRRSGVYDDSPIVDLDADDDLTPHRAPPLIDLSTRSCSGDGTIKRNAHHRQLSEDWSMASLMSCPKHNPLTQDLTNDTMPSSEKSLLQYIDEELMLRATLPLTSDSGSQQNSSGLSSMHDQHLSQCIQLKQNFLNNSSTNIYANLASNISIPRGESRLSIDDPLCRKMGETDILFADQPGSEVIVDSPQIRNVNCECGLCPKPEKKGDNTLSDLQRSVNKCNCDTCNSNGDILSYYRHCSNRNPDTGIVFCGNCNKQKISISNFRALQIANNLRIAETDNKVENGVSDDDICRRIDMSLDMDNAKNYEHRKRHNRHNSDSITAGIDLSQFCVCEVEIDNNKRKTSSVDEIFKMVDEKRDSGRESKESEENKISLRQRSLSDSQRDKAKIDKGCETPPVPPRRSRVRRHTPPRPAPNGLPPTPKVHMGACFSKVFNGCPLRINCTASWIHPDTRDQHILIGAEEGVYTLNLNELHETAMDQLCPRRTIWLHVIKDVLMSLSGKTPSLYRHELLALIGSARGGKSLRVLPPRLLPRRFALTTRVPDTRGCIRCTVARNPYNGYKYLCGATPAGLFLMQWYDPLHKFMLLKNVECSVPSPLRVFELIITAEMEYPLVCVGAARRPLRLDLINMNSGATWFHSDELEPCVGGSNTVLARPERLHSIVAVQQLNKDAVLVCYENVVEIISPLPAALEAARWRTPDDEKRRGKLLPRIEFDFPIDSILCLADSVLAFHRHGVQGRSLRSADVTQEIVDHSRAYRLLGADKVVVLESHTLQSKTLSSDDGNDLYILAGHEASY</sequence>
<dbReference type="PANTHER" id="PTHR48012:SF18">
    <property type="entry name" value="HAPPYHOUR, ISOFORM A"/>
    <property type="match status" value="1"/>
</dbReference>
<comment type="function">
    <text evidence="9">Serine/threonine kinase that plays a role in the response to environmental stress. Appears to act upstream of the JUN N-terminal pathway.</text>
</comment>